<dbReference type="InterPro" id="IPR018247">
    <property type="entry name" value="EF_Hand_1_Ca_BS"/>
</dbReference>
<dbReference type="CDD" id="cd13926">
    <property type="entry name" value="N-acetylmuramidase_GH108"/>
    <property type="match status" value="1"/>
</dbReference>
<evidence type="ECO:0000313" key="3">
    <source>
        <dbReference type="EMBL" id="PKQ66421.1"/>
    </source>
</evidence>
<dbReference type="PROSITE" id="PS00018">
    <property type="entry name" value="EF_HAND_1"/>
    <property type="match status" value="1"/>
</dbReference>
<dbReference type="InterPro" id="IPR008565">
    <property type="entry name" value="TtsA-like_GH18_dom"/>
</dbReference>
<dbReference type="Proteomes" id="UP000233387">
    <property type="component" value="Unassembled WGS sequence"/>
</dbReference>
<name>A0A2N3I7Y3_9BACT</name>
<dbReference type="InterPro" id="IPR023346">
    <property type="entry name" value="Lysozyme-like_dom_sf"/>
</dbReference>
<evidence type="ECO:0000313" key="4">
    <source>
        <dbReference type="Proteomes" id="UP000233387"/>
    </source>
</evidence>
<gene>
    <name evidence="3" type="ORF">Rain11_2372</name>
</gene>
<dbReference type="Pfam" id="PF09374">
    <property type="entry name" value="PG_binding_3"/>
    <property type="match status" value="1"/>
</dbReference>
<sequence length="178" mass="20790">MAEFEPFFPHILRWEGGYADYKEDPGGCTKYGITIHTWKTFGYDKNGDGIITCEDVKRITEKDAEAIYERQFWYANNMHLVENQKLAELICDWCINSGAGVAIVRVQRILNELGEKLATDGVCGILTITAINRHAKELYRRLWKAREIFYYDITKRNPAFRIFLQGWLNRLNSFPKEI</sequence>
<accession>A0A2N3I7Y3</accession>
<dbReference type="GO" id="GO:0016787">
    <property type="term" value="F:hydrolase activity"/>
    <property type="evidence" value="ECO:0007669"/>
    <property type="project" value="UniProtKB-KW"/>
</dbReference>
<comment type="caution">
    <text evidence="3">The sequence shown here is derived from an EMBL/GenBank/DDBJ whole genome shotgun (WGS) entry which is preliminary data.</text>
</comment>
<protein>
    <submittedName>
        <fullName evidence="3">Glycosyl hydrolase</fullName>
    </submittedName>
</protein>
<evidence type="ECO:0000259" key="1">
    <source>
        <dbReference type="Pfam" id="PF05838"/>
    </source>
</evidence>
<dbReference type="RefSeq" id="WP_101359635.1">
    <property type="nucleotide sequence ID" value="NZ_NKXO01000048.1"/>
</dbReference>
<keyword evidence="3" id="KW-0378">Hydrolase</keyword>
<organism evidence="3 4">
    <name type="scientific">Raineya orbicola</name>
    <dbReference type="NCBI Taxonomy" id="2016530"/>
    <lineage>
        <taxon>Bacteria</taxon>
        <taxon>Pseudomonadati</taxon>
        <taxon>Bacteroidota</taxon>
        <taxon>Cytophagia</taxon>
        <taxon>Cytophagales</taxon>
        <taxon>Raineyaceae</taxon>
        <taxon>Raineya</taxon>
    </lineage>
</organism>
<reference evidence="3 4" key="1">
    <citation type="submission" date="2017-06" db="EMBL/GenBank/DDBJ databases">
        <title>Raineya orbicola gen. nov., sp. nov. a slightly thermophilic bacterium of the phylum Bacteroidetes and the description of Raineyaceae fam. nov.</title>
        <authorList>
            <person name="Albuquerque L."/>
            <person name="Polonia A.R.M."/>
            <person name="Barroso C."/>
            <person name="Froufe H.J.C."/>
            <person name="Lage O."/>
            <person name="Lobo-Da-Cunha A."/>
            <person name="Egas C."/>
            <person name="Da Costa M.S."/>
        </authorList>
    </citation>
    <scope>NUCLEOTIDE SEQUENCE [LARGE SCALE GENOMIC DNA]</scope>
    <source>
        <strain evidence="3 4">SPSPC-11</strain>
    </source>
</reference>
<feature type="domain" description="Peptidoglycan binding" evidence="2">
    <location>
        <begin position="102"/>
        <end position="171"/>
    </location>
</feature>
<dbReference type="OrthoDB" id="672438at2"/>
<dbReference type="EMBL" id="NKXO01000048">
    <property type="protein sequence ID" value="PKQ66421.1"/>
    <property type="molecule type" value="Genomic_DNA"/>
</dbReference>
<dbReference type="Pfam" id="PF05838">
    <property type="entry name" value="Glyco_hydro_108"/>
    <property type="match status" value="1"/>
</dbReference>
<dbReference type="Gene3D" id="1.20.141.10">
    <property type="entry name" value="Chitosanase, subunit A, domain 1"/>
    <property type="match status" value="1"/>
</dbReference>
<feature type="domain" description="TtsA-like Glycoside hydrolase family 108" evidence="1">
    <location>
        <begin position="9"/>
        <end position="98"/>
    </location>
</feature>
<dbReference type="InterPro" id="IPR018537">
    <property type="entry name" value="Peptidoglycan-bd_3"/>
</dbReference>
<keyword evidence="4" id="KW-1185">Reference proteome</keyword>
<dbReference type="SUPFAM" id="SSF53955">
    <property type="entry name" value="Lysozyme-like"/>
    <property type="match status" value="1"/>
</dbReference>
<proteinExistence type="predicted"/>
<dbReference type="AlphaFoldDB" id="A0A2N3I7Y3"/>
<evidence type="ECO:0000259" key="2">
    <source>
        <dbReference type="Pfam" id="PF09374"/>
    </source>
</evidence>